<comment type="caution">
    <text evidence="4">The sequence shown here is derived from an EMBL/GenBank/DDBJ whole genome shotgun (WGS) entry which is preliminary data.</text>
</comment>
<dbReference type="Proteomes" id="UP000784880">
    <property type="component" value="Unassembled WGS sequence"/>
</dbReference>
<keyword evidence="1" id="KW-0732">Signal</keyword>
<dbReference type="Pfam" id="PF00149">
    <property type="entry name" value="Metallophos"/>
    <property type="match status" value="1"/>
</dbReference>
<reference evidence="4 5" key="1">
    <citation type="submission" date="2021-06" db="EMBL/GenBank/DDBJ databases">
        <title>Bacillus sp. RD4P76, an endophyte from a halophyte.</title>
        <authorList>
            <person name="Sun J.-Q."/>
        </authorList>
    </citation>
    <scope>NUCLEOTIDE SEQUENCE [LARGE SCALE GENOMIC DNA]</scope>
    <source>
        <strain evidence="4 5">CGMCC 1.15917</strain>
    </source>
</reference>
<dbReference type="InterPro" id="IPR008334">
    <property type="entry name" value="5'-Nucleotdase_C"/>
</dbReference>
<dbReference type="PANTHER" id="PTHR11575:SF23">
    <property type="entry name" value="5-NUCLEOTIDASE FAMILY PROTEIN"/>
    <property type="match status" value="1"/>
</dbReference>
<dbReference type="PROSITE" id="PS00785">
    <property type="entry name" value="5_NUCLEOTIDASE_1"/>
    <property type="match status" value="1"/>
</dbReference>
<dbReference type="CDD" id="cd00845">
    <property type="entry name" value="MPP_UshA_N_like"/>
    <property type="match status" value="1"/>
</dbReference>
<name>A0ABS6JH44_9BACI</name>
<dbReference type="InterPro" id="IPR011240">
    <property type="entry name" value="Pesterase_YunD"/>
</dbReference>
<feature type="domain" description="5'-Nucleotidase C-terminal" evidence="3">
    <location>
        <begin position="291"/>
        <end position="431"/>
    </location>
</feature>
<evidence type="ECO:0000313" key="5">
    <source>
        <dbReference type="Proteomes" id="UP000784880"/>
    </source>
</evidence>
<dbReference type="InterPro" id="IPR004843">
    <property type="entry name" value="Calcineurin-like_PHP"/>
</dbReference>
<evidence type="ECO:0000259" key="2">
    <source>
        <dbReference type="Pfam" id="PF00149"/>
    </source>
</evidence>
<dbReference type="PIRSF" id="PIRSF036361">
    <property type="entry name" value="YunD"/>
    <property type="match status" value="1"/>
</dbReference>
<evidence type="ECO:0000259" key="3">
    <source>
        <dbReference type="Pfam" id="PF02872"/>
    </source>
</evidence>
<organism evidence="4 5">
    <name type="scientific">Evansella tamaricis</name>
    <dbReference type="NCBI Taxonomy" id="2069301"/>
    <lineage>
        <taxon>Bacteria</taxon>
        <taxon>Bacillati</taxon>
        <taxon>Bacillota</taxon>
        <taxon>Bacilli</taxon>
        <taxon>Bacillales</taxon>
        <taxon>Bacillaceae</taxon>
        <taxon>Evansella</taxon>
    </lineage>
</organism>
<dbReference type="InterPro" id="IPR006146">
    <property type="entry name" value="5'-Nucleotdase_CS"/>
</dbReference>
<dbReference type="PANTHER" id="PTHR11575">
    <property type="entry name" value="5'-NUCLEOTIDASE-RELATED"/>
    <property type="match status" value="1"/>
</dbReference>
<dbReference type="InterPro" id="IPR006179">
    <property type="entry name" value="5_nucleotidase/apyrase"/>
</dbReference>
<evidence type="ECO:0000313" key="4">
    <source>
        <dbReference type="EMBL" id="MBU9712990.1"/>
    </source>
</evidence>
<dbReference type="Pfam" id="PF02872">
    <property type="entry name" value="5_nucleotid_C"/>
    <property type="match status" value="1"/>
</dbReference>
<keyword evidence="5" id="KW-1185">Reference proteome</keyword>
<dbReference type="EMBL" id="JAHQCS010000120">
    <property type="protein sequence ID" value="MBU9712990.1"/>
    <property type="molecule type" value="Genomic_DNA"/>
</dbReference>
<protein>
    <submittedName>
        <fullName evidence="4">Bifunctional metallophosphatase/5'-nucleotidase</fullName>
    </submittedName>
</protein>
<sequence length="469" mass="53429">MSTKQLRILHTNDLHSQLENWSAVVAWIKKARFEAEKSGEDVLLFDIGDHADRVHPMTEGLRGKGNVVLLNKLNYDAVTIGNNEGMTFTKEDLNQLYDDANFQVVLANLFHKDGDRPHWVKPYQIFRTKQGIKVGVIGITAPFYTFYHILGWRIDDPVESIRSYIYKLRPDVDFLICLSHLGLTEDEKLAELFPELDLILGAHTHHVLPEGKKVNECWINQAGRSGKFAGNVKITFKSFDRDISINTIDVRSEEIDLKNRDLGTEKELHFLTGKAETKLERSVTFLEYSMTVDWYKETPLIKLLAEGVREWCQGEIGMVNAGVLLGNLTSGNVTYQDIHRICPHPINPVTVIISGEKLLETIRQAQTKKMVEFALKGFGFRGKILGAMIFDGLTINESVESPISFVQDKDILIHGESLSKKRLYKLATLDMFTFGHLYPAISSNKEKKYYMPEFLRDILAWKLQLSGKL</sequence>
<gene>
    <name evidence="4" type="ORF">KS419_14765</name>
</gene>
<proteinExistence type="predicted"/>
<feature type="domain" description="Calcineurin-like phosphoesterase" evidence="2">
    <location>
        <begin position="6"/>
        <end position="206"/>
    </location>
</feature>
<evidence type="ECO:0000256" key="1">
    <source>
        <dbReference type="ARBA" id="ARBA00022729"/>
    </source>
</evidence>
<accession>A0ABS6JH44</accession>